<reference evidence="2 3" key="1">
    <citation type="submission" date="2024-10" db="EMBL/GenBank/DDBJ databases">
        <authorList>
            <person name="Kim D."/>
        </authorList>
    </citation>
    <scope>NUCLEOTIDE SEQUENCE [LARGE SCALE GENOMIC DNA]</scope>
    <source>
        <strain evidence="2">BH-2024</strain>
    </source>
</reference>
<evidence type="ECO:0000313" key="2">
    <source>
        <dbReference type="EMBL" id="KAL3076448.1"/>
    </source>
</evidence>
<accession>A0ABD2IJT4</accession>
<name>A0ABD2IJT4_9BILA</name>
<comment type="caution">
    <text evidence="2">The sequence shown here is derived from an EMBL/GenBank/DDBJ whole genome shotgun (WGS) entry which is preliminary data.</text>
</comment>
<dbReference type="AlphaFoldDB" id="A0ABD2IJT4"/>
<sequence length="709" mass="81466">MSDSLNEMPLGNSDGVDKNECPLSGVAVKKIEKRICGDIWLAVFNFLCCAQLGLEIAPINRRFDHLVDVHFKTRHWTLMGFLRIRGKADKNGTKQMEIVNSYGKLLPIAQNPPPKKVIGFRRIAIAYIDQNVIAFLQHFRSLFINCGINLAFLEHEHRSNHFMQFIVLNIWPMIKDNIHDIRLWPNDLRKLRQFAPSILSDCPSLRYFFVEFFPTFPPDESANASDGQALAKWLLTPRPDGLPKVLIYCQCFNVEQSSPITDGMKAPFLDALSSANFIITFCSYDKPFDALPVPYELTNGFTGERLSLIKHNSQNGYLLIRCPISRDETKWTKWEKEAVFKTNAQRNNIFIQLGDGDIGDDFISADCWLAVFHLLTPFQLGLGIAMISRRFDYYVDEHFKTRKWALGDIWIQSKIVENGTKAMQIVNSYGKSLPIPQNPLPKKVAGFRHIYIGYIDRNVIAFLHRFRSLFDSCGITLSIANHSDCLIQLILLNIWPMLKNNIHCISMFSEGLHNFRRFAPSILSDCQSLRFFESNNVFPDFRPADSANSSDCKAIARWLLLPRPDGLPKVFIYRYRSSRRRMQVSSLIEEMKAPFFNASSPVNFIIVCRIIPFDALFMPIELTNGFTRERLSLMERNAKYLVIRCPISRNKTKWKQWEQKAIEYDLTNQLNIIHFGIHDDDIGDGLLDDGTPGPSDQQNRIVENDRSTS</sequence>
<gene>
    <name evidence="2" type="ORF">niasHT_039937</name>
</gene>
<evidence type="ECO:0008006" key="4">
    <source>
        <dbReference type="Google" id="ProtNLM"/>
    </source>
</evidence>
<dbReference type="EMBL" id="JBICBT010001253">
    <property type="protein sequence ID" value="KAL3076448.1"/>
    <property type="molecule type" value="Genomic_DNA"/>
</dbReference>
<organism evidence="2 3">
    <name type="scientific">Heterodera trifolii</name>
    <dbReference type="NCBI Taxonomy" id="157864"/>
    <lineage>
        <taxon>Eukaryota</taxon>
        <taxon>Metazoa</taxon>
        <taxon>Ecdysozoa</taxon>
        <taxon>Nematoda</taxon>
        <taxon>Chromadorea</taxon>
        <taxon>Rhabditida</taxon>
        <taxon>Tylenchina</taxon>
        <taxon>Tylenchomorpha</taxon>
        <taxon>Tylenchoidea</taxon>
        <taxon>Heteroderidae</taxon>
        <taxon>Heteroderinae</taxon>
        <taxon>Heterodera</taxon>
    </lineage>
</organism>
<feature type="region of interest" description="Disordered" evidence="1">
    <location>
        <begin position="686"/>
        <end position="709"/>
    </location>
</feature>
<evidence type="ECO:0000313" key="3">
    <source>
        <dbReference type="Proteomes" id="UP001620626"/>
    </source>
</evidence>
<keyword evidence="3" id="KW-1185">Reference proteome</keyword>
<dbReference type="Proteomes" id="UP001620626">
    <property type="component" value="Unassembled WGS sequence"/>
</dbReference>
<proteinExistence type="predicted"/>
<evidence type="ECO:0000256" key="1">
    <source>
        <dbReference type="SAM" id="MobiDB-lite"/>
    </source>
</evidence>
<protein>
    <recommendedName>
        <fullName evidence="4">F-box domain-containing protein</fullName>
    </recommendedName>
</protein>